<keyword evidence="1" id="KW-1133">Transmembrane helix</keyword>
<evidence type="ECO:0000313" key="3">
    <source>
        <dbReference type="Proteomes" id="UP000829999"/>
    </source>
</evidence>
<evidence type="ECO:0000256" key="1">
    <source>
        <dbReference type="SAM" id="Phobius"/>
    </source>
</evidence>
<accession>A0A9R0CYL8</accession>
<proteinExistence type="predicted"/>
<dbReference type="RefSeq" id="XP_035433957.2">
    <property type="nucleotide sequence ID" value="XM_035578064.2"/>
</dbReference>
<protein>
    <submittedName>
        <fullName evidence="4">Uncharacterized protein LOC118265259</fullName>
    </submittedName>
</protein>
<feature type="signal peptide" evidence="2">
    <location>
        <begin position="1"/>
        <end position="16"/>
    </location>
</feature>
<keyword evidence="1" id="KW-0812">Transmembrane</keyword>
<evidence type="ECO:0000256" key="2">
    <source>
        <dbReference type="SAM" id="SignalP"/>
    </source>
</evidence>
<keyword evidence="3" id="KW-1185">Reference proteome</keyword>
<dbReference type="Gene3D" id="3.40.50.11530">
    <property type="match status" value="1"/>
</dbReference>
<dbReference type="GeneID" id="118265259"/>
<feature type="transmembrane region" description="Helical" evidence="1">
    <location>
        <begin position="267"/>
        <end position="291"/>
    </location>
</feature>
<reference evidence="4" key="1">
    <citation type="submission" date="2025-08" db="UniProtKB">
        <authorList>
            <consortium name="RefSeq"/>
        </authorList>
    </citation>
    <scope>IDENTIFICATION</scope>
    <source>
        <tissue evidence="4">Whole larval tissue</tissue>
    </source>
</reference>
<evidence type="ECO:0000313" key="4">
    <source>
        <dbReference type="RefSeq" id="XP_035433957.2"/>
    </source>
</evidence>
<name>A0A9R0CYL8_SPOFR</name>
<keyword evidence="2" id="KW-0732">Signal</keyword>
<sequence>MFTPIFLVFLLCGISAEPDTVKFRCEESSDNGPVTTFLPSADGVRGRYTAELCAQHNSNMTNLTINLTFKNSINACNTTIRRKYMSPGTQHSSNTVDITNLTNCTRVCYSMDFDMIFSSCYEIKRTFTQGKTTGPPFDSYHLVNNSITMADYEKNKPNVNFVNHDDWVSLHWYLGIPLVDYNVTLHRTDSNQEEYLSQAEVVTQNCSVQENVEELSCLLSPEYGCYQAILEHGGLWISGIFTDMRFVKYNFCHQRAAAVSLRARTGAAWWAGGALLAALALAAALAAHRCLRRRSYHKRMLDIMFRNRFSETDPPAAPAALAPDSRDILLLYAREGDLGQQVVDALKDLITESTGAKVYDLFRPEVVSALGAAPGAWLRAALAGARRVLLLQGPALTALYDLRLQQDQRGLTLRGAALGASVMYRSPAPGDDLLAAALRLIADSPHSHHHYHKYYLATVSGLETDILPSVVPYRRYVLPEAARVLVADLGGPPLTAGPQATTESPPGGAVRAATLARLQQAAAAMLQHATLHPDYLHEELILLQPDA</sequence>
<feature type="chain" id="PRO_5040151816" evidence="2">
    <location>
        <begin position="17"/>
        <end position="547"/>
    </location>
</feature>
<dbReference type="AlphaFoldDB" id="A0A9R0CYL8"/>
<dbReference type="OrthoDB" id="7390598at2759"/>
<gene>
    <name evidence="4" type="primary">LOC118265259</name>
</gene>
<keyword evidence="1" id="KW-0472">Membrane</keyword>
<dbReference type="Proteomes" id="UP000829999">
    <property type="component" value="Chromosome 28"/>
</dbReference>
<organism evidence="3 4">
    <name type="scientific">Spodoptera frugiperda</name>
    <name type="common">Fall armyworm</name>
    <dbReference type="NCBI Taxonomy" id="7108"/>
    <lineage>
        <taxon>Eukaryota</taxon>
        <taxon>Metazoa</taxon>
        <taxon>Ecdysozoa</taxon>
        <taxon>Arthropoda</taxon>
        <taxon>Hexapoda</taxon>
        <taxon>Insecta</taxon>
        <taxon>Pterygota</taxon>
        <taxon>Neoptera</taxon>
        <taxon>Endopterygota</taxon>
        <taxon>Lepidoptera</taxon>
        <taxon>Glossata</taxon>
        <taxon>Ditrysia</taxon>
        <taxon>Noctuoidea</taxon>
        <taxon>Noctuidae</taxon>
        <taxon>Amphipyrinae</taxon>
        <taxon>Spodoptera</taxon>
    </lineage>
</organism>